<evidence type="ECO:0000256" key="1">
    <source>
        <dbReference type="SAM" id="MobiDB-lite"/>
    </source>
</evidence>
<feature type="compositionally biased region" description="Polar residues" evidence="1">
    <location>
        <begin position="65"/>
        <end position="77"/>
    </location>
</feature>
<reference evidence="2 3" key="1">
    <citation type="journal article" date="2018" name="Evol. Lett.">
        <title>Horizontal gene cluster transfer increased hallucinogenic mushroom diversity.</title>
        <authorList>
            <person name="Reynolds H.T."/>
            <person name="Vijayakumar V."/>
            <person name="Gluck-Thaler E."/>
            <person name="Korotkin H.B."/>
            <person name="Matheny P.B."/>
            <person name="Slot J.C."/>
        </authorList>
    </citation>
    <scope>NUCLEOTIDE SEQUENCE [LARGE SCALE GENOMIC DNA]</scope>
    <source>
        <strain evidence="2 3">2631</strain>
    </source>
</reference>
<dbReference type="AlphaFoldDB" id="A0A409XJ03"/>
<sequence length="77" mass="8867">MYLELKTDSPSLEELTTKLNMAKLLLKYIAQTKRFKSYNNGLQERNPSGYDGQDDNLNHDDQQLPTDTNNMPMATSR</sequence>
<protein>
    <submittedName>
        <fullName evidence="2">Uncharacterized protein</fullName>
    </submittedName>
</protein>
<proteinExistence type="predicted"/>
<evidence type="ECO:0000313" key="3">
    <source>
        <dbReference type="Proteomes" id="UP000283269"/>
    </source>
</evidence>
<accession>A0A409XJ03</accession>
<feature type="region of interest" description="Disordered" evidence="1">
    <location>
        <begin position="36"/>
        <end position="77"/>
    </location>
</feature>
<evidence type="ECO:0000313" key="2">
    <source>
        <dbReference type="EMBL" id="PPQ90730.1"/>
    </source>
</evidence>
<gene>
    <name evidence="2" type="ORF">CVT25_005038</name>
</gene>
<organism evidence="2 3">
    <name type="scientific">Psilocybe cyanescens</name>
    <dbReference type="NCBI Taxonomy" id="93625"/>
    <lineage>
        <taxon>Eukaryota</taxon>
        <taxon>Fungi</taxon>
        <taxon>Dikarya</taxon>
        <taxon>Basidiomycota</taxon>
        <taxon>Agaricomycotina</taxon>
        <taxon>Agaricomycetes</taxon>
        <taxon>Agaricomycetidae</taxon>
        <taxon>Agaricales</taxon>
        <taxon>Agaricineae</taxon>
        <taxon>Strophariaceae</taxon>
        <taxon>Psilocybe</taxon>
    </lineage>
</organism>
<dbReference type="Proteomes" id="UP000283269">
    <property type="component" value="Unassembled WGS sequence"/>
</dbReference>
<dbReference type="EMBL" id="NHYD01001552">
    <property type="protein sequence ID" value="PPQ90730.1"/>
    <property type="molecule type" value="Genomic_DNA"/>
</dbReference>
<comment type="caution">
    <text evidence="2">The sequence shown here is derived from an EMBL/GenBank/DDBJ whole genome shotgun (WGS) entry which is preliminary data.</text>
</comment>
<dbReference type="InParanoid" id="A0A409XJ03"/>
<keyword evidence="3" id="KW-1185">Reference proteome</keyword>
<feature type="compositionally biased region" description="Polar residues" evidence="1">
    <location>
        <begin position="37"/>
        <end position="46"/>
    </location>
</feature>
<name>A0A409XJ03_PSICY</name>